<protein>
    <submittedName>
        <fullName evidence="1">Integrase core domain containing protein</fullName>
    </submittedName>
</protein>
<reference evidence="2" key="1">
    <citation type="journal article" date="2011" name="Nature">
        <title>Genome sequence and analysis of the tuber crop potato.</title>
        <authorList>
            <consortium name="The Potato Genome Sequencing Consortium"/>
        </authorList>
    </citation>
    <scope>NUCLEOTIDE SEQUENCE [LARGE SCALE GENOMIC DNA]</scope>
    <source>
        <strain evidence="2">cv. DM1-3 516 R44</strain>
    </source>
</reference>
<dbReference type="PaxDb" id="4113-PGSC0003DMT400090217"/>
<organism evidence="1 2">
    <name type="scientific">Solanum tuberosum</name>
    <name type="common">Potato</name>
    <dbReference type="NCBI Taxonomy" id="4113"/>
    <lineage>
        <taxon>Eukaryota</taxon>
        <taxon>Viridiplantae</taxon>
        <taxon>Streptophyta</taxon>
        <taxon>Embryophyta</taxon>
        <taxon>Tracheophyta</taxon>
        <taxon>Spermatophyta</taxon>
        <taxon>Magnoliopsida</taxon>
        <taxon>eudicotyledons</taxon>
        <taxon>Gunneridae</taxon>
        <taxon>Pentapetalae</taxon>
        <taxon>asterids</taxon>
        <taxon>lamiids</taxon>
        <taxon>Solanales</taxon>
        <taxon>Solanaceae</taxon>
        <taxon>Solanoideae</taxon>
        <taxon>Solaneae</taxon>
        <taxon>Solanum</taxon>
    </lineage>
</organism>
<dbReference type="Gramene" id="PGSC0003DMT400090217">
    <property type="protein sequence ID" value="PGSC0003DMT400090217"/>
    <property type="gene ID" value="PGSC0003DMG400039788"/>
</dbReference>
<proteinExistence type="predicted"/>
<reference evidence="1" key="2">
    <citation type="submission" date="2015-06" db="UniProtKB">
        <authorList>
            <consortium name="EnsemblPlants"/>
        </authorList>
    </citation>
    <scope>IDENTIFICATION</scope>
    <source>
        <strain evidence="1">DM1-3 516 R44</strain>
    </source>
</reference>
<name>M1DJX2_SOLTU</name>
<dbReference type="HOGENOM" id="CLU_1716454_0_0_1"/>
<dbReference type="Proteomes" id="UP000011115">
    <property type="component" value="Unassembled WGS sequence"/>
</dbReference>
<evidence type="ECO:0000313" key="2">
    <source>
        <dbReference type="Proteomes" id="UP000011115"/>
    </source>
</evidence>
<sequence length="153" mass="17004">MNNQGVLVNPIGGDPCDGVKLHPVRVGDENNKVQGVKQSIDPPMPFGVEVESNQNDYVIEVNRESENVTEKEVEITQKIVPMSRPPPPFPQRLVKKTEEGKYRRFIKSGSEVSIEQRLGVDALAALMMNFDGDGIEDYDELVATLDRFECGTS</sequence>
<evidence type="ECO:0000313" key="1">
    <source>
        <dbReference type="EnsemblPlants" id="PGSC0003DMT400090217"/>
    </source>
</evidence>
<dbReference type="EnsemblPlants" id="PGSC0003DMT400090217">
    <property type="protein sequence ID" value="PGSC0003DMT400090217"/>
    <property type="gene ID" value="PGSC0003DMG400039788"/>
</dbReference>
<keyword evidence="2" id="KW-1185">Reference proteome</keyword>
<dbReference type="AlphaFoldDB" id="M1DJX2"/>
<accession>M1DJX2</accession>
<dbReference type="InParanoid" id="M1DJX2"/>